<gene>
    <name evidence="2" type="ORF">CP960_11350</name>
</gene>
<proteinExistence type="predicted"/>
<feature type="transmembrane region" description="Helical" evidence="1">
    <location>
        <begin position="20"/>
        <end position="39"/>
    </location>
</feature>
<keyword evidence="3" id="KW-1185">Reference proteome</keyword>
<dbReference type="Proteomes" id="UP000233248">
    <property type="component" value="Unassembled WGS sequence"/>
</dbReference>
<keyword evidence="1" id="KW-0472">Membrane</keyword>
<sequence length="195" mass="23462">MKLAYLRQQLNEKFVKLKFLQKIELFLLPFFLLVLFVFLHENIKKEQSIKVSKEIIKPKLSLQIIDKNLFTSSFTNFCKSNNITIISLNKLQKKVRLQIFTNMKKIIKSLNFIENLSSNSFIEELNIKNKEEFFTATILVDLSKNYRFKKRVLKDNSFNFLVEKKVKELEKIEAVIFDYEYKQNKWHKKEEDEGY</sequence>
<dbReference type="EMBL" id="NXIF01000045">
    <property type="protein sequence ID" value="PKI80031.1"/>
    <property type="molecule type" value="Genomic_DNA"/>
</dbReference>
<evidence type="ECO:0000256" key="1">
    <source>
        <dbReference type="SAM" id="Phobius"/>
    </source>
</evidence>
<dbReference type="AlphaFoldDB" id="A0A2N1J0H0"/>
<evidence type="ECO:0000313" key="2">
    <source>
        <dbReference type="EMBL" id="PKI80031.1"/>
    </source>
</evidence>
<protein>
    <submittedName>
        <fullName evidence="2">Uncharacterized protein</fullName>
    </submittedName>
</protein>
<comment type="caution">
    <text evidence="2">The sequence shown here is derived from an EMBL/GenBank/DDBJ whole genome shotgun (WGS) entry which is preliminary data.</text>
</comment>
<evidence type="ECO:0000313" key="3">
    <source>
        <dbReference type="Proteomes" id="UP000233248"/>
    </source>
</evidence>
<reference evidence="2 3" key="1">
    <citation type="submission" date="2017-09" db="EMBL/GenBank/DDBJ databases">
        <title>Genomics of the genus Arcobacter.</title>
        <authorList>
            <person name="Perez-Cataluna A."/>
            <person name="Figueras M.J."/>
            <person name="Salas-Masso N."/>
        </authorList>
    </citation>
    <scope>NUCLEOTIDE SEQUENCE [LARGE SCALE GENOMIC DNA]</scope>
    <source>
        <strain evidence="2 3">DSM 18005</strain>
    </source>
</reference>
<dbReference type="RefSeq" id="WP_101185610.1">
    <property type="nucleotide sequence ID" value="NZ_CP031218.1"/>
</dbReference>
<keyword evidence="1" id="KW-0812">Transmembrane</keyword>
<organism evidence="2 3">
    <name type="scientific">Malaciobacter halophilus</name>
    <dbReference type="NCBI Taxonomy" id="197482"/>
    <lineage>
        <taxon>Bacteria</taxon>
        <taxon>Pseudomonadati</taxon>
        <taxon>Campylobacterota</taxon>
        <taxon>Epsilonproteobacteria</taxon>
        <taxon>Campylobacterales</taxon>
        <taxon>Arcobacteraceae</taxon>
        <taxon>Malaciobacter</taxon>
    </lineage>
</organism>
<dbReference type="KEGG" id="ahs:AHALO_2030"/>
<accession>A0A2N1J0H0</accession>
<name>A0A2N1J0H0_9BACT</name>
<keyword evidence="1" id="KW-1133">Transmembrane helix</keyword>